<dbReference type="OrthoDB" id="8839911at2"/>
<evidence type="ECO:0000256" key="4">
    <source>
        <dbReference type="ARBA" id="ARBA00023163"/>
    </source>
</evidence>
<sequence>MNSKLNKLDYFTLSVFVELYEQRSGIAVARQLNSTQPKVSRALTCLREVFEDELFIRQQYGMVPNQRAEFFYPMAKELARQYQQLSQALAHDYTQRWEVNIAAQEHLFRIMVDCLNQTRTELGNGFGYNLHPWTPDSHKQISLGQLDYCISINPKHSDSVDQHHIGSVQNYFLVARKGHPVFEQPLSLANLLHHPMVLFNYALSSLKHHRIEVAAQELGSAIEVAMKTSSMSLLLEQVARTDHISILASVFALEAVKERSELAYVNITDYWRAQVLSPHSNNEFQFYLESKGSADSRLTEIFARNLRDKIFTLQSKQDNEQPH</sequence>
<comment type="similarity">
    <text evidence="1">Belongs to the LysR transcriptional regulatory family.</text>
</comment>
<accession>A0A1G8NQD9</accession>
<dbReference type="InterPro" id="IPR036390">
    <property type="entry name" value="WH_DNA-bd_sf"/>
</dbReference>
<dbReference type="InterPro" id="IPR000847">
    <property type="entry name" value="LysR_HTH_N"/>
</dbReference>
<dbReference type="PROSITE" id="PS50931">
    <property type="entry name" value="HTH_LYSR"/>
    <property type="match status" value="1"/>
</dbReference>
<dbReference type="Pfam" id="PF00126">
    <property type="entry name" value="HTH_1"/>
    <property type="match status" value="1"/>
</dbReference>
<dbReference type="Gene3D" id="3.40.190.10">
    <property type="entry name" value="Periplasmic binding protein-like II"/>
    <property type="match status" value="2"/>
</dbReference>
<keyword evidence="4" id="KW-0804">Transcription</keyword>
<dbReference type="SUPFAM" id="SSF46785">
    <property type="entry name" value="Winged helix' DNA-binding domain"/>
    <property type="match status" value="1"/>
</dbReference>
<name>A0A1G8NQD9_9GAMM</name>
<dbReference type="AlphaFoldDB" id="A0A1G8NQD9"/>
<evidence type="ECO:0000256" key="3">
    <source>
        <dbReference type="ARBA" id="ARBA00023125"/>
    </source>
</evidence>
<proteinExistence type="inferred from homology"/>
<dbReference type="InterPro" id="IPR050389">
    <property type="entry name" value="LysR-type_TF"/>
</dbReference>
<dbReference type="Gene3D" id="1.10.10.10">
    <property type="entry name" value="Winged helix-like DNA-binding domain superfamily/Winged helix DNA-binding domain"/>
    <property type="match status" value="1"/>
</dbReference>
<dbReference type="RefSeq" id="WP_090363146.1">
    <property type="nucleotide sequence ID" value="NZ_FNEM01000003.1"/>
</dbReference>
<dbReference type="PANTHER" id="PTHR30118:SF11">
    <property type="entry name" value="HTH-TYPE TRANSCRIPTIONAL REGULATOR YIDZ"/>
    <property type="match status" value="1"/>
</dbReference>
<dbReference type="EMBL" id="FNEM01000003">
    <property type="protein sequence ID" value="SDI82404.1"/>
    <property type="molecule type" value="Genomic_DNA"/>
</dbReference>
<dbReference type="GO" id="GO:0003677">
    <property type="term" value="F:DNA binding"/>
    <property type="evidence" value="ECO:0007669"/>
    <property type="project" value="UniProtKB-KW"/>
</dbReference>
<evidence type="ECO:0000313" key="7">
    <source>
        <dbReference type="Proteomes" id="UP000199527"/>
    </source>
</evidence>
<reference evidence="7" key="1">
    <citation type="submission" date="2016-10" db="EMBL/GenBank/DDBJ databases">
        <authorList>
            <person name="Varghese N."/>
            <person name="Submissions S."/>
        </authorList>
    </citation>
    <scope>NUCLEOTIDE SEQUENCE [LARGE SCALE GENOMIC DNA]</scope>
    <source>
        <strain evidence="7">DSM 23317</strain>
    </source>
</reference>
<gene>
    <name evidence="6" type="ORF">SAMN04488540_103197</name>
</gene>
<protein>
    <submittedName>
        <fullName evidence="6">DNA-binding transcriptional regulator, LysR family</fullName>
    </submittedName>
</protein>
<evidence type="ECO:0000259" key="5">
    <source>
        <dbReference type="PROSITE" id="PS50931"/>
    </source>
</evidence>
<feature type="domain" description="HTH lysR-type" evidence="5">
    <location>
        <begin position="13"/>
        <end position="65"/>
    </location>
</feature>
<dbReference type="Proteomes" id="UP000199527">
    <property type="component" value="Unassembled WGS sequence"/>
</dbReference>
<organism evidence="6 7">
    <name type="scientific">Ferrimonas sediminum</name>
    <dbReference type="NCBI Taxonomy" id="718193"/>
    <lineage>
        <taxon>Bacteria</taxon>
        <taxon>Pseudomonadati</taxon>
        <taxon>Pseudomonadota</taxon>
        <taxon>Gammaproteobacteria</taxon>
        <taxon>Alteromonadales</taxon>
        <taxon>Ferrimonadaceae</taxon>
        <taxon>Ferrimonas</taxon>
    </lineage>
</organism>
<dbReference type="InterPro" id="IPR005119">
    <property type="entry name" value="LysR_subst-bd"/>
</dbReference>
<dbReference type="InterPro" id="IPR036388">
    <property type="entry name" value="WH-like_DNA-bd_sf"/>
</dbReference>
<keyword evidence="7" id="KW-1185">Reference proteome</keyword>
<keyword evidence="2" id="KW-0805">Transcription regulation</keyword>
<dbReference type="Pfam" id="PF03466">
    <property type="entry name" value="LysR_substrate"/>
    <property type="match status" value="1"/>
</dbReference>
<dbReference type="GO" id="GO:0003700">
    <property type="term" value="F:DNA-binding transcription factor activity"/>
    <property type="evidence" value="ECO:0007669"/>
    <property type="project" value="InterPro"/>
</dbReference>
<evidence type="ECO:0000256" key="2">
    <source>
        <dbReference type="ARBA" id="ARBA00023015"/>
    </source>
</evidence>
<dbReference type="PANTHER" id="PTHR30118">
    <property type="entry name" value="HTH-TYPE TRANSCRIPTIONAL REGULATOR LEUO-RELATED"/>
    <property type="match status" value="1"/>
</dbReference>
<evidence type="ECO:0000256" key="1">
    <source>
        <dbReference type="ARBA" id="ARBA00009437"/>
    </source>
</evidence>
<dbReference type="SUPFAM" id="SSF53850">
    <property type="entry name" value="Periplasmic binding protein-like II"/>
    <property type="match status" value="1"/>
</dbReference>
<evidence type="ECO:0000313" key="6">
    <source>
        <dbReference type="EMBL" id="SDI82404.1"/>
    </source>
</evidence>
<keyword evidence="3 6" id="KW-0238">DNA-binding</keyword>
<dbReference type="CDD" id="cd05466">
    <property type="entry name" value="PBP2_LTTR_substrate"/>
    <property type="match status" value="1"/>
</dbReference>